<protein>
    <submittedName>
        <fullName evidence="2">Helix-turn-helix domain-containing protein</fullName>
    </submittedName>
</protein>
<dbReference type="Gene3D" id="1.10.1740.10">
    <property type="match status" value="1"/>
</dbReference>
<sequence>MSDLYALLLRAKEEDQVAISELIEKFDPKMKKLSSSLPASEREDLEQELRIQILRSIQKFDIEELMPFWSCYEEEK</sequence>
<dbReference type="InterPro" id="IPR013325">
    <property type="entry name" value="RNA_pol_sigma_r2"/>
</dbReference>
<dbReference type="SUPFAM" id="SSF88946">
    <property type="entry name" value="Sigma2 domain of RNA polymerase sigma factors"/>
    <property type="match status" value="1"/>
</dbReference>
<accession>A0ABY4GVN6</accession>
<evidence type="ECO:0000313" key="3">
    <source>
        <dbReference type="Proteomes" id="UP000831880"/>
    </source>
</evidence>
<dbReference type="Pfam" id="PF12645">
    <property type="entry name" value="HTH_16"/>
    <property type="match status" value="1"/>
</dbReference>
<dbReference type="Proteomes" id="UP000831880">
    <property type="component" value="Chromosome"/>
</dbReference>
<dbReference type="InterPro" id="IPR024760">
    <property type="entry name" value="HTH_dom_conjug_TS-like"/>
</dbReference>
<name>A0ABY4GVN6_9BACI</name>
<feature type="domain" description="Helix-turn-helix conjugative transposon-like" evidence="1">
    <location>
        <begin position="5"/>
        <end position="61"/>
    </location>
</feature>
<dbReference type="RefSeq" id="WP_244751705.1">
    <property type="nucleotide sequence ID" value="NZ_CP095074.1"/>
</dbReference>
<evidence type="ECO:0000313" key="2">
    <source>
        <dbReference type="EMBL" id="UOQ92094.1"/>
    </source>
</evidence>
<proteinExistence type="predicted"/>
<reference evidence="2 3" key="1">
    <citation type="submission" date="2022-04" db="EMBL/GenBank/DDBJ databases">
        <title>Halobacillus sp. isolated from saltern.</title>
        <authorList>
            <person name="Won M."/>
            <person name="Lee C.-M."/>
            <person name="Woen H.-Y."/>
            <person name="Kwon S.-W."/>
        </authorList>
    </citation>
    <scope>NUCLEOTIDE SEQUENCE [LARGE SCALE GENOMIC DNA]</scope>
    <source>
        <strain evidence="2 3">SSTM10-2</strain>
    </source>
</reference>
<dbReference type="EMBL" id="CP095074">
    <property type="protein sequence ID" value="UOQ92094.1"/>
    <property type="molecule type" value="Genomic_DNA"/>
</dbReference>
<organism evidence="2 3">
    <name type="scientific">Halobacillus shinanisalinarum</name>
    <dbReference type="NCBI Taxonomy" id="2932258"/>
    <lineage>
        <taxon>Bacteria</taxon>
        <taxon>Bacillati</taxon>
        <taxon>Bacillota</taxon>
        <taxon>Bacilli</taxon>
        <taxon>Bacillales</taxon>
        <taxon>Bacillaceae</taxon>
        <taxon>Halobacillus</taxon>
    </lineage>
</organism>
<evidence type="ECO:0000259" key="1">
    <source>
        <dbReference type="Pfam" id="PF12645"/>
    </source>
</evidence>
<gene>
    <name evidence="2" type="ORF">MUO14_16550</name>
</gene>
<keyword evidence="3" id="KW-1185">Reference proteome</keyword>